<dbReference type="KEGG" id="fgg:FSB75_06470"/>
<sequence length="62" mass="7363">MKGKHFNTTAVLTVLFGNRKEKTMRTETSRHLPLLHTRMYSNRKETFMDKQPLYRSVTALIH</sequence>
<gene>
    <name evidence="1" type="ORF">FSB75_06470</name>
</gene>
<accession>A0A5B8UFY2</accession>
<dbReference type="Proteomes" id="UP000321204">
    <property type="component" value="Chromosome"/>
</dbReference>
<reference evidence="1 2" key="1">
    <citation type="journal article" date="2015" name="Int. J. Syst. Evol. Microbiol.">
        <title>Flavisolibacter ginsenosidimutans sp. nov., with ginsenoside-converting activity isolated from soil used for cultivating ginseng.</title>
        <authorList>
            <person name="Zhao Y."/>
            <person name="Liu Q."/>
            <person name="Kang M.S."/>
            <person name="Jin F."/>
            <person name="Yu H."/>
            <person name="Im W.T."/>
        </authorList>
    </citation>
    <scope>NUCLEOTIDE SEQUENCE [LARGE SCALE GENOMIC DNA]</scope>
    <source>
        <strain evidence="1 2">Gsoil 636</strain>
    </source>
</reference>
<name>A0A5B8UFY2_9BACT</name>
<organism evidence="1 2">
    <name type="scientific">Flavisolibacter ginsenosidimutans</name>
    <dbReference type="NCBI Taxonomy" id="661481"/>
    <lineage>
        <taxon>Bacteria</taxon>
        <taxon>Pseudomonadati</taxon>
        <taxon>Bacteroidota</taxon>
        <taxon>Chitinophagia</taxon>
        <taxon>Chitinophagales</taxon>
        <taxon>Chitinophagaceae</taxon>
        <taxon>Flavisolibacter</taxon>
    </lineage>
</organism>
<dbReference type="AlphaFoldDB" id="A0A5B8UFY2"/>
<protein>
    <submittedName>
        <fullName evidence="1">Uncharacterized protein</fullName>
    </submittedName>
</protein>
<dbReference type="EMBL" id="CP042433">
    <property type="protein sequence ID" value="QEC55557.1"/>
    <property type="molecule type" value="Genomic_DNA"/>
</dbReference>
<dbReference type="RefSeq" id="WP_146784485.1">
    <property type="nucleotide sequence ID" value="NZ_BAABIO010000002.1"/>
</dbReference>
<evidence type="ECO:0000313" key="1">
    <source>
        <dbReference type="EMBL" id="QEC55557.1"/>
    </source>
</evidence>
<proteinExistence type="predicted"/>
<evidence type="ECO:0000313" key="2">
    <source>
        <dbReference type="Proteomes" id="UP000321204"/>
    </source>
</evidence>
<keyword evidence="2" id="KW-1185">Reference proteome</keyword>